<dbReference type="InterPro" id="IPR001895">
    <property type="entry name" value="RASGEF_cat_dom"/>
</dbReference>
<feature type="compositionally biased region" description="Low complexity" evidence="5">
    <location>
        <begin position="900"/>
        <end position="913"/>
    </location>
</feature>
<feature type="binding site" evidence="3">
    <location>
        <position position="1479"/>
    </location>
    <ligand>
        <name>Zn(2+)</name>
        <dbReference type="ChEBI" id="CHEBI:29105"/>
        <note>catalytic</note>
    </ligand>
</feature>
<dbReference type="PROSITE" id="PS51864">
    <property type="entry name" value="ASTACIN"/>
    <property type="match status" value="1"/>
</dbReference>
<keyword evidence="3 4" id="KW-0482">Metalloprotease</keyword>
<dbReference type="GO" id="GO:0006508">
    <property type="term" value="P:proteolysis"/>
    <property type="evidence" value="ECO:0007669"/>
    <property type="project" value="UniProtKB-KW"/>
</dbReference>
<feature type="region of interest" description="Disordered" evidence="5">
    <location>
        <begin position="785"/>
        <end position="860"/>
    </location>
</feature>
<evidence type="ECO:0000256" key="5">
    <source>
        <dbReference type="SAM" id="MobiDB-lite"/>
    </source>
</evidence>
<dbReference type="GO" id="GO:0005085">
    <property type="term" value="F:guanyl-nucleotide exchange factor activity"/>
    <property type="evidence" value="ECO:0007669"/>
    <property type="project" value="UniProtKB-KW"/>
</dbReference>
<dbReference type="Pfam" id="PF00618">
    <property type="entry name" value="RasGEF_N"/>
    <property type="match status" value="1"/>
</dbReference>
<feature type="binding site" evidence="3">
    <location>
        <position position="1485"/>
    </location>
    <ligand>
        <name>Zn(2+)</name>
        <dbReference type="ChEBI" id="CHEBI:29105"/>
        <note>catalytic</note>
    </ligand>
</feature>
<feature type="binding site" evidence="3">
    <location>
        <position position="1475"/>
    </location>
    <ligand>
        <name>Zn(2+)</name>
        <dbReference type="ChEBI" id="CHEBI:29105"/>
        <note>catalytic</note>
    </ligand>
</feature>
<gene>
    <name evidence="9" type="ORF">LNINA_LOCUS7705</name>
</gene>
<feature type="region of interest" description="Disordered" evidence="5">
    <location>
        <begin position="417"/>
        <end position="534"/>
    </location>
</feature>
<dbReference type="SUPFAM" id="SSF48366">
    <property type="entry name" value="Ras GEF"/>
    <property type="match status" value="1"/>
</dbReference>
<name>A0AAV1JG24_9NEOP</name>
<dbReference type="Pfam" id="PF00617">
    <property type="entry name" value="RasGEF"/>
    <property type="match status" value="1"/>
</dbReference>
<dbReference type="PROSITE" id="PS50212">
    <property type="entry name" value="RASGEF_NTER"/>
    <property type="match status" value="1"/>
</dbReference>
<dbReference type="Gene3D" id="1.20.870.10">
    <property type="entry name" value="Son of sevenless (SoS) protein Chain: S domain 1"/>
    <property type="match status" value="1"/>
</dbReference>
<comment type="caution">
    <text evidence="3">Lacks conserved residue(s) required for the propagation of feature annotation.</text>
</comment>
<dbReference type="InterPro" id="IPR036964">
    <property type="entry name" value="RASGEF_cat_dom_sf"/>
</dbReference>
<evidence type="ECO:0000259" key="7">
    <source>
        <dbReference type="PROSITE" id="PS50212"/>
    </source>
</evidence>
<keyword evidence="10" id="KW-1185">Reference proteome</keyword>
<dbReference type="EMBL" id="CAVLEF010000010">
    <property type="protein sequence ID" value="CAK1548299.1"/>
    <property type="molecule type" value="Genomic_DNA"/>
</dbReference>
<dbReference type="PANTHER" id="PTHR23113:SF224">
    <property type="entry name" value="RAP GUANINE NUCLEOTIDE EXCHANGE FACTOR 1"/>
    <property type="match status" value="1"/>
</dbReference>
<evidence type="ECO:0000313" key="10">
    <source>
        <dbReference type="Proteomes" id="UP001497472"/>
    </source>
</evidence>
<dbReference type="CDD" id="cd00155">
    <property type="entry name" value="RasGEF"/>
    <property type="match status" value="1"/>
</dbReference>
<dbReference type="GO" id="GO:0005886">
    <property type="term" value="C:plasma membrane"/>
    <property type="evidence" value="ECO:0007669"/>
    <property type="project" value="TreeGrafter"/>
</dbReference>
<evidence type="ECO:0000256" key="1">
    <source>
        <dbReference type="ARBA" id="ARBA00022658"/>
    </source>
</evidence>
<dbReference type="Gene3D" id="1.10.840.10">
    <property type="entry name" value="Ras guanine-nucleotide exchange factors catalytic domain"/>
    <property type="match status" value="1"/>
</dbReference>
<keyword evidence="1 2" id="KW-0344">Guanine-nucleotide releasing factor</keyword>
<dbReference type="GO" id="GO:0004222">
    <property type="term" value="F:metalloendopeptidase activity"/>
    <property type="evidence" value="ECO:0007669"/>
    <property type="project" value="UniProtKB-UniRule"/>
</dbReference>
<protein>
    <recommendedName>
        <fullName evidence="4">Metalloendopeptidase</fullName>
        <ecNumber evidence="4">3.4.24.-</ecNumber>
    </recommendedName>
</protein>
<dbReference type="PROSITE" id="PS50009">
    <property type="entry name" value="RASGEF_CAT"/>
    <property type="match status" value="1"/>
</dbReference>
<dbReference type="InterPro" id="IPR006026">
    <property type="entry name" value="Peptidase_Metallo"/>
</dbReference>
<feature type="domain" description="N-terminal Ras-GEF" evidence="7">
    <location>
        <begin position="945"/>
        <end position="1059"/>
    </location>
</feature>
<evidence type="ECO:0000259" key="6">
    <source>
        <dbReference type="PROSITE" id="PS50009"/>
    </source>
</evidence>
<dbReference type="SMART" id="SM00235">
    <property type="entry name" value="ZnMc"/>
    <property type="match status" value="1"/>
</dbReference>
<feature type="compositionally biased region" description="Polar residues" evidence="5">
    <location>
        <begin position="454"/>
        <end position="467"/>
    </location>
</feature>
<comment type="caution">
    <text evidence="9">The sequence shown here is derived from an EMBL/GenBank/DDBJ whole genome shotgun (WGS) entry which is preliminary data.</text>
</comment>
<feature type="domain" description="Peptidase M12A" evidence="8">
    <location>
        <begin position="1375"/>
        <end position="1576"/>
    </location>
</feature>
<feature type="domain" description="Ras-GEF" evidence="6">
    <location>
        <begin position="1091"/>
        <end position="1316"/>
    </location>
</feature>
<organism evidence="9 10">
    <name type="scientific">Leptosia nina</name>
    <dbReference type="NCBI Taxonomy" id="320188"/>
    <lineage>
        <taxon>Eukaryota</taxon>
        <taxon>Metazoa</taxon>
        <taxon>Ecdysozoa</taxon>
        <taxon>Arthropoda</taxon>
        <taxon>Hexapoda</taxon>
        <taxon>Insecta</taxon>
        <taxon>Pterygota</taxon>
        <taxon>Neoptera</taxon>
        <taxon>Endopterygota</taxon>
        <taxon>Lepidoptera</taxon>
        <taxon>Glossata</taxon>
        <taxon>Ditrysia</taxon>
        <taxon>Papilionoidea</taxon>
        <taxon>Pieridae</taxon>
        <taxon>Pierinae</taxon>
        <taxon>Leptosia</taxon>
    </lineage>
</organism>
<dbReference type="InterPro" id="IPR008937">
    <property type="entry name" value="Ras-like_GEF"/>
</dbReference>
<reference evidence="9 10" key="1">
    <citation type="submission" date="2023-11" db="EMBL/GenBank/DDBJ databases">
        <authorList>
            <person name="Okamura Y."/>
        </authorList>
    </citation>
    <scope>NUCLEOTIDE SEQUENCE [LARGE SCALE GENOMIC DNA]</scope>
</reference>
<dbReference type="SMART" id="SM00147">
    <property type="entry name" value="RasGEF"/>
    <property type="match status" value="1"/>
</dbReference>
<feature type="region of interest" description="Disordered" evidence="5">
    <location>
        <begin position="246"/>
        <end position="286"/>
    </location>
</feature>
<dbReference type="FunFam" id="1.10.840.10:FF:000009">
    <property type="entry name" value="rap guanine nucleotide exchange factor 1"/>
    <property type="match status" value="1"/>
</dbReference>
<evidence type="ECO:0000256" key="2">
    <source>
        <dbReference type="PROSITE-ProRule" id="PRU00168"/>
    </source>
</evidence>
<dbReference type="CDD" id="cd04280">
    <property type="entry name" value="ZnMc_astacin_like"/>
    <property type="match status" value="1"/>
</dbReference>
<dbReference type="InterPro" id="IPR024079">
    <property type="entry name" value="MetalloPept_cat_dom_sf"/>
</dbReference>
<dbReference type="InterPro" id="IPR023578">
    <property type="entry name" value="Ras_GEF_dom_sf"/>
</dbReference>
<accession>A0AAV1JG24</accession>
<dbReference type="Pfam" id="PF01400">
    <property type="entry name" value="Astacin"/>
    <property type="match status" value="1"/>
</dbReference>
<feature type="region of interest" description="Disordered" evidence="5">
    <location>
        <begin position="891"/>
        <end position="924"/>
    </location>
</feature>
<dbReference type="InterPro" id="IPR034035">
    <property type="entry name" value="Astacin-like_dom"/>
</dbReference>
<feature type="compositionally biased region" description="Polar residues" evidence="5">
    <location>
        <begin position="785"/>
        <end position="815"/>
    </location>
</feature>
<evidence type="ECO:0000256" key="4">
    <source>
        <dbReference type="RuleBase" id="RU361183"/>
    </source>
</evidence>
<evidence type="ECO:0000313" key="9">
    <source>
        <dbReference type="EMBL" id="CAK1548299.1"/>
    </source>
</evidence>
<feature type="compositionally biased region" description="Polar residues" evidence="5">
    <location>
        <begin position="255"/>
        <end position="264"/>
    </location>
</feature>
<proteinExistence type="predicted"/>
<keyword evidence="3 4" id="KW-0378">Hydrolase</keyword>
<sequence>MPQYDESFIHDDNLNQRRNKRSYRVYKNGVSPCVISETHKGFDGRGDKKHVRHLKHRGNRYKVEKSPPIQEGDYIQYKTPDILIHCPRISVFDPNKLSDIRNNNVTLTPCKSFDNLTLKQSKKDSLLNVTLRNGKSLQNLSRDESLKHYVSPTEERYSSKKGDVRNSYSIEEARRRPAQRRCSRSTAVPGVGVYRKINGDVDSAQDNEACAEGGSGHRGSLRGANKLARRARSFKDDLLERISNMRSPAQHPPHLSSNIRSHSPLSPKLRSMGKANAPQDNETTPAKELERLVKEVRFGLKHFSDVITKRKLEMLPDNGTIVFESIANIHKAIKPYCSRSPTLMSAVKRLCTALAMLIRLCDEVTVVSLRADANDTETEVSTAALSPENVNSVVKGLKLAVEEVASLAQQYMTRPALSPRPAVVSPRASTQRNSLPDIPLTPKERSLLTGEPGTENSGVRASHSSESILDAPDTPPPKPARPNRKIELAPPLPPKRKSANDNSLLGVSIDSLSMQSHSSGSQDSMLNVSNDEDRNTHDSMNHVFITQPSTDLVSICNCNNINEMRTSVESHESHMSNAHSHNRFSNESGFVSVGHSEMSTEHSFTSTFSSHHYSSHTDSTFESTEFVSEMKCTVQSESRMNIISVNSLTSQSTKLESITSDESETPPELPVKTRRNIRADVQQHFPNVEIRKSPPFSLHDARPHTLAEHNHQRPPPLPLKKKHIMAYMEMFGNCSHTMNAHPQINPEAPLDMAFRHSIHTYNLTSAQHTSTGGLSIGHHQVQRSLASSMTVQHLSTPPLSGSEDSVSMITSNRTSPLPIEPPALPPKMNKTKQVSITSSNELLPPPSPRPSSHNSSSADESILNNVSTEEMYVSVSSPGKFPLDEDELDRLVQPAPSPVPSQRSESSTEPTQTETEKDPVVPDSEDIVLQTDVSTWLLLKGPTKDGVDVRGGHPDALIVLATKATKDFAYQEAFLATYRTFLTPTELVTRLVRRANHFRPRPHELRSTLGLLTRVIADLTMSDLDRPLMQQIMEFIYWLVEAEELPISKALRQILVDKQKQLHFQNTNNRYEYDPCYGTVSLRRDTLLDFKASELAEQMTVLDAALFVRITTAELLSWPRDQSEEKSPNLTRFTEHFNKMSFWARSRILDQDEAREREKYASKFLKVMKALRKMNNFNSYLALVSALDCPPVRRLGWSRAIEDALTDHCALIDSSMSFRAYRQALNETQPPCIPYIGLFLQDLTFVHVGNQDLLPDGSINFTKRWQQYHIMENMKRFHKEQYKIKKNERIQAMFNEFDDVLSEETMWQISETIKPRGGDRKGANKIQRNRIWTESTRKLITHEELHSEFGEYFEGDMVLSTSQIQDIRTAKQVRNGLREGTKRWPNQTVVYYFAEGDFDEDQIKMIEEGMADIANKSCIKFAERIKDEHALRIQGSSSGCYSSVGYTTEDTDEDDEPAQVLNLAKRCFKHGTVVHEMLHTLGFYHMQSTYDRDEFVEIIWDNIKSGHEHNFEKYNNDTVTDFGIPYDYGSVMHYPSVAFSKNGNKTIVPLQENAKIGQRKGMSESDVIKLNKMYCDTPDKDLDTENDYF</sequence>
<dbReference type="PROSITE" id="PS00720">
    <property type="entry name" value="RASGEF"/>
    <property type="match status" value="1"/>
</dbReference>
<keyword evidence="3 4" id="KW-0645">Protease</keyword>
<keyword evidence="3 4" id="KW-0862">Zinc</keyword>
<dbReference type="Gene3D" id="3.40.390.10">
    <property type="entry name" value="Collagenase (Catalytic Domain)"/>
    <property type="match status" value="1"/>
</dbReference>
<feature type="compositionally biased region" description="Low complexity" evidence="5">
    <location>
        <begin position="510"/>
        <end position="526"/>
    </location>
</feature>
<dbReference type="InterPro" id="IPR019804">
    <property type="entry name" value="Ras_G-nucl-exch_fac_CS"/>
</dbReference>
<comment type="cofactor">
    <cofactor evidence="3 4">
        <name>Zn(2+)</name>
        <dbReference type="ChEBI" id="CHEBI:29105"/>
    </cofactor>
    <text evidence="3 4">Binds 1 zinc ion per subunit.</text>
</comment>
<evidence type="ECO:0000259" key="8">
    <source>
        <dbReference type="PROSITE" id="PS51864"/>
    </source>
</evidence>
<dbReference type="SMART" id="SM00229">
    <property type="entry name" value="RasGEFN"/>
    <property type="match status" value="1"/>
</dbReference>
<dbReference type="PRINTS" id="PR00480">
    <property type="entry name" value="ASTACIN"/>
</dbReference>
<feature type="compositionally biased region" description="Basic and acidic residues" evidence="5">
    <location>
        <begin position="151"/>
        <end position="164"/>
    </location>
</feature>
<keyword evidence="3 4" id="KW-0479">Metal-binding</keyword>
<dbReference type="InterPro" id="IPR000651">
    <property type="entry name" value="Ras-like_Gua-exchang_fac_N"/>
</dbReference>
<dbReference type="InterPro" id="IPR001506">
    <property type="entry name" value="Peptidase_M12A"/>
</dbReference>
<dbReference type="GO" id="GO:0007265">
    <property type="term" value="P:Ras protein signal transduction"/>
    <property type="evidence" value="ECO:0007669"/>
    <property type="project" value="TreeGrafter"/>
</dbReference>
<dbReference type="PANTHER" id="PTHR23113">
    <property type="entry name" value="GUANINE NUCLEOTIDE EXCHANGE FACTOR"/>
    <property type="match status" value="1"/>
</dbReference>
<feature type="active site" evidence="3">
    <location>
        <position position="1476"/>
    </location>
</feature>
<dbReference type="SUPFAM" id="SSF55486">
    <property type="entry name" value="Metalloproteases ('zincins'), catalytic domain"/>
    <property type="match status" value="1"/>
</dbReference>
<dbReference type="Proteomes" id="UP001497472">
    <property type="component" value="Unassembled WGS sequence"/>
</dbReference>
<evidence type="ECO:0000256" key="3">
    <source>
        <dbReference type="PROSITE-ProRule" id="PRU01211"/>
    </source>
</evidence>
<feature type="region of interest" description="Disordered" evidence="5">
    <location>
        <begin position="151"/>
        <end position="187"/>
    </location>
</feature>
<dbReference type="EC" id="3.4.24.-" evidence="4"/>
<dbReference type="GO" id="GO:0008270">
    <property type="term" value="F:zinc ion binding"/>
    <property type="evidence" value="ECO:0007669"/>
    <property type="project" value="UniProtKB-UniRule"/>
</dbReference>